<evidence type="ECO:0000256" key="2">
    <source>
        <dbReference type="ARBA" id="ARBA00022448"/>
    </source>
</evidence>
<dbReference type="GO" id="GO:0061608">
    <property type="term" value="F:nuclear import signal receptor activity"/>
    <property type="evidence" value="ECO:0007669"/>
    <property type="project" value="InterPro"/>
</dbReference>
<feature type="compositionally biased region" description="Basic and acidic residues" evidence="7">
    <location>
        <begin position="23"/>
        <end position="40"/>
    </location>
</feature>
<proteinExistence type="inferred from homology"/>
<dbReference type="InterPro" id="IPR016024">
    <property type="entry name" value="ARM-type_fold"/>
</dbReference>
<dbReference type="FunFam" id="1.25.10.10:FF:000013">
    <property type="entry name" value="Importin subunit alpha"/>
    <property type="match status" value="1"/>
</dbReference>
<dbReference type="Pfam" id="PF01749">
    <property type="entry name" value="IBB"/>
    <property type="match status" value="1"/>
</dbReference>
<dbReference type="GO" id="GO:0006606">
    <property type="term" value="P:protein import into nucleus"/>
    <property type="evidence" value="ECO:0007669"/>
    <property type="project" value="InterPro"/>
</dbReference>
<dbReference type="Pfam" id="PF00514">
    <property type="entry name" value="Arm"/>
    <property type="match status" value="7"/>
</dbReference>
<comment type="function">
    <text evidence="5">Functions in nuclear protein import.</text>
</comment>
<feature type="repeat" description="ARM" evidence="6">
    <location>
        <begin position="162"/>
        <end position="195"/>
    </location>
</feature>
<feature type="region of interest" description="Disordered" evidence="7">
    <location>
        <begin position="1"/>
        <end position="40"/>
    </location>
</feature>
<dbReference type="PIRSF" id="PIRSF005673">
    <property type="entry name" value="Importin_alpha"/>
    <property type="match status" value="1"/>
</dbReference>
<dbReference type="AlphaFoldDB" id="A0A452G296"/>
<accession>A0A452G296</accession>
<gene>
    <name evidence="9" type="primary">KPNA5</name>
</gene>
<dbReference type="SMART" id="SM00185">
    <property type="entry name" value="ARM"/>
    <property type="match status" value="7"/>
</dbReference>
<dbReference type="Gene3D" id="1.20.5.690">
    <property type="entry name" value="Importin-alpha, importin-beta-binding domain"/>
    <property type="match status" value="1"/>
</dbReference>
<keyword evidence="3" id="KW-0677">Repeat</keyword>
<keyword evidence="2 5" id="KW-0813">Transport</keyword>
<evidence type="ECO:0000256" key="6">
    <source>
        <dbReference type="PROSITE-ProRule" id="PRU00259"/>
    </source>
</evidence>
<dbReference type="Pfam" id="PF16186">
    <property type="entry name" value="Arm_3"/>
    <property type="match status" value="1"/>
</dbReference>
<dbReference type="GeneTree" id="ENSGT01050000244950"/>
<dbReference type="Bgee" id="ENSCHIG00000025297">
    <property type="expression patterns" value="Expressed in thymus and 16 other cell types or tissues"/>
</dbReference>
<reference evidence="9" key="3">
    <citation type="submission" date="2025-09" db="UniProtKB">
        <authorList>
            <consortium name="Ensembl"/>
        </authorList>
    </citation>
    <scope>IDENTIFICATION</scope>
</reference>
<dbReference type="PANTHER" id="PTHR23316">
    <property type="entry name" value="IMPORTIN ALPHA"/>
    <property type="match status" value="1"/>
</dbReference>
<protein>
    <recommendedName>
        <fullName evidence="5">Importin subunit alpha</fullName>
    </recommendedName>
</protein>
<dbReference type="InterPro" id="IPR011989">
    <property type="entry name" value="ARM-like"/>
</dbReference>
<organism evidence="9 10">
    <name type="scientific">Capra hircus</name>
    <name type="common">Goat</name>
    <dbReference type="NCBI Taxonomy" id="9925"/>
    <lineage>
        <taxon>Eukaryota</taxon>
        <taxon>Metazoa</taxon>
        <taxon>Chordata</taxon>
        <taxon>Craniata</taxon>
        <taxon>Vertebrata</taxon>
        <taxon>Euteleostomi</taxon>
        <taxon>Mammalia</taxon>
        <taxon>Eutheria</taxon>
        <taxon>Laurasiatheria</taxon>
        <taxon>Artiodactyla</taxon>
        <taxon>Ruminantia</taxon>
        <taxon>Pecora</taxon>
        <taxon>Bovidae</taxon>
        <taxon>Caprinae</taxon>
        <taxon>Capra</taxon>
    </lineage>
</organism>
<dbReference type="InterPro" id="IPR000225">
    <property type="entry name" value="Armadillo"/>
</dbReference>
<sequence>MASPGKDNYRMKSYKNKALNPQEMRRRREEEGIQLRKQKREEQLFKRRNVSLPRNDESMLENPIQDPDISSTEEVITSDMVQMIFSNNADQQLTATQKFRKLLSKEPNPPIDQVIQKPGVVQRFVKFLERNENCTLQFEAAWALTNIASGTFLHTKVVIETGAVPIFIKLLNSEHEDVQEQAVWALGNIAGDNAECRDFVLNCEILPPLLDLNFVFKIILNRIEIIFLKKLFWIEKNFKYWFFLPFQVSPCLNVLSRLLFSSDPDVLADVCWALSYLSDGSNDKIQAVIDSGVCRRLVELLMHNDYKVVSPALRAVGNIVTGDDIQTQVILNCSALPCLLHLLSSSKESIRKEACWTVSNITAGNRAQIQAVIDANIFPVLIEILQKAEFRTRKEAAWAITNATSGGTPEQIRYLVALGCIKPLCDLLTVMDSKIVQVALNGLENILRLGEQESKQNGIGINPYCALIEEAYGLDKIEFLQSHENQEIYQKAFDLIEHYFGVEDDDPSIVPQVDENQQQFVFQQQEAPMEGFQL</sequence>
<reference evidence="9 10" key="1">
    <citation type="submission" date="2016-04" db="EMBL/GenBank/DDBJ databases">
        <title>Polished mammalian reference genomes with single-molecule sequencing and chromosome conformation capture applied to the Capra hircus genome.</title>
        <authorList>
            <person name="Bickhart D.M."/>
            <person name="Koren S."/>
            <person name="Rosen B."/>
            <person name="Hastie A."/>
            <person name="Liachko I."/>
            <person name="Sullivan S.T."/>
            <person name="Burton J."/>
            <person name="Sayre B.L."/>
            <person name="Huson H.J."/>
            <person name="Lee J."/>
            <person name="Lam E."/>
            <person name="Kelley C.M."/>
            <person name="Hutchison J.L."/>
            <person name="Zhou Y."/>
            <person name="Sun J."/>
            <person name="Crisa A."/>
            <person name="Schwartz J.C."/>
            <person name="Hammond J.A."/>
            <person name="Schroeder S.G."/>
            <person name="Liu G.E."/>
            <person name="Dunham M."/>
            <person name="Shendure J."/>
            <person name="Sonstegard T.S."/>
            <person name="Phillippy A.M."/>
            <person name="Van Tassell C.P."/>
            <person name="Smith T.P."/>
        </authorList>
    </citation>
    <scope>NUCLEOTIDE SEQUENCE [LARGE SCALE GENOMIC DNA]</scope>
</reference>
<dbReference type="InterPro" id="IPR032413">
    <property type="entry name" value="Arm_3"/>
</dbReference>
<dbReference type="GO" id="GO:0005737">
    <property type="term" value="C:cytoplasm"/>
    <property type="evidence" value="ECO:0007669"/>
    <property type="project" value="InterPro"/>
</dbReference>
<dbReference type="FunFam" id="1.20.5.690:FF:000001">
    <property type="entry name" value="Importin subunit alpha"/>
    <property type="match status" value="1"/>
</dbReference>
<evidence type="ECO:0000256" key="4">
    <source>
        <dbReference type="ARBA" id="ARBA00022927"/>
    </source>
</evidence>
<dbReference type="SUPFAM" id="SSF48371">
    <property type="entry name" value="ARM repeat"/>
    <property type="match status" value="1"/>
</dbReference>
<evidence type="ECO:0000256" key="1">
    <source>
        <dbReference type="ARBA" id="ARBA00010394"/>
    </source>
</evidence>
<dbReference type="EMBL" id="LWLT01000012">
    <property type="status" value="NOT_ANNOTATED_CDS"/>
    <property type="molecule type" value="Genomic_DNA"/>
</dbReference>
<dbReference type="Proteomes" id="UP000291000">
    <property type="component" value="Chromosome 9"/>
</dbReference>
<dbReference type="InterPro" id="IPR024931">
    <property type="entry name" value="Importin_alpha"/>
</dbReference>
<dbReference type="InterPro" id="IPR002652">
    <property type="entry name" value="Importin-a_IBB"/>
</dbReference>
<keyword evidence="4 5" id="KW-0653">Protein transport</keyword>
<evidence type="ECO:0000256" key="3">
    <source>
        <dbReference type="ARBA" id="ARBA00022737"/>
    </source>
</evidence>
<reference evidence="9" key="2">
    <citation type="submission" date="2025-08" db="UniProtKB">
        <authorList>
            <consortium name="Ensembl"/>
        </authorList>
    </citation>
    <scope>IDENTIFICATION</scope>
</reference>
<dbReference type="InterPro" id="IPR036975">
    <property type="entry name" value="Importin-a_IBB_sf"/>
</dbReference>
<comment type="similarity">
    <text evidence="1 5">Belongs to the importin alpha family.</text>
</comment>
<dbReference type="Ensembl" id="ENSCHIT00000038529.1">
    <property type="protein sequence ID" value="ENSCHIP00000030657.1"/>
    <property type="gene ID" value="ENSCHIG00000025297.1"/>
</dbReference>
<evidence type="ECO:0000259" key="8">
    <source>
        <dbReference type="PROSITE" id="PS51214"/>
    </source>
</evidence>
<evidence type="ECO:0000313" key="9">
    <source>
        <dbReference type="Ensembl" id="ENSCHIP00000030657.1"/>
    </source>
</evidence>
<feature type="domain" description="IBB" evidence="8">
    <location>
        <begin position="1"/>
        <end position="57"/>
    </location>
</feature>
<name>A0A452G296_CAPHI</name>
<dbReference type="PROSITE" id="PS51214">
    <property type="entry name" value="IBB"/>
    <property type="match status" value="1"/>
</dbReference>
<evidence type="ECO:0000256" key="7">
    <source>
        <dbReference type="SAM" id="MobiDB-lite"/>
    </source>
</evidence>
<evidence type="ECO:0000313" key="10">
    <source>
        <dbReference type="Proteomes" id="UP000291000"/>
    </source>
</evidence>
<keyword evidence="10" id="KW-1185">Reference proteome</keyword>
<dbReference type="PROSITE" id="PS50176">
    <property type="entry name" value="ARM_REPEAT"/>
    <property type="match status" value="1"/>
</dbReference>
<evidence type="ECO:0000256" key="5">
    <source>
        <dbReference type="PIRNR" id="PIRNR005673"/>
    </source>
</evidence>
<dbReference type="Gene3D" id="1.25.10.10">
    <property type="entry name" value="Leucine-rich Repeat Variant"/>
    <property type="match status" value="1"/>
</dbReference>